<proteinExistence type="predicted"/>
<protein>
    <submittedName>
        <fullName evidence="1">Uncharacterized protein</fullName>
    </submittedName>
</protein>
<dbReference type="EMBL" id="LAZR01006625">
    <property type="protein sequence ID" value="KKM90796.1"/>
    <property type="molecule type" value="Genomic_DNA"/>
</dbReference>
<name>A0A0F9LUN7_9ZZZZ</name>
<gene>
    <name evidence="1" type="ORF">LCGC14_1234990</name>
</gene>
<comment type="caution">
    <text evidence="1">The sequence shown here is derived from an EMBL/GenBank/DDBJ whole genome shotgun (WGS) entry which is preliminary data.</text>
</comment>
<dbReference type="AlphaFoldDB" id="A0A0F9LUN7"/>
<sequence>MGKKSYDGFTMIGLQEELSEKKIAWSLKDNREDLLKKLEPKAKK</sequence>
<evidence type="ECO:0000313" key="1">
    <source>
        <dbReference type="EMBL" id="KKM90796.1"/>
    </source>
</evidence>
<organism evidence="1">
    <name type="scientific">marine sediment metagenome</name>
    <dbReference type="NCBI Taxonomy" id="412755"/>
    <lineage>
        <taxon>unclassified sequences</taxon>
        <taxon>metagenomes</taxon>
        <taxon>ecological metagenomes</taxon>
    </lineage>
</organism>
<accession>A0A0F9LUN7</accession>
<reference evidence="1" key="1">
    <citation type="journal article" date="2015" name="Nature">
        <title>Complex archaea that bridge the gap between prokaryotes and eukaryotes.</title>
        <authorList>
            <person name="Spang A."/>
            <person name="Saw J.H."/>
            <person name="Jorgensen S.L."/>
            <person name="Zaremba-Niedzwiedzka K."/>
            <person name="Martijn J."/>
            <person name="Lind A.E."/>
            <person name="van Eijk R."/>
            <person name="Schleper C."/>
            <person name="Guy L."/>
            <person name="Ettema T.J."/>
        </authorList>
    </citation>
    <scope>NUCLEOTIDE SEQUENCE</scope>
</reference>